<evidence type="ECO:0000313" key="3">
    <source>
        <dbReference type="EMBL" id="GAA4945214.1"/>
    </source>
</evidence>
<feature type="domain" description="Endonuclease/exonuclease/phosphatase" evidence="2">
    <location>
        <begin position="472"/>
        <end position="814"/>
    </location>
</feature>
<accession>A0AAV3U3M0</accession>
<dbReference type="InterPro" id="IPR047971">
    <property type="entry name" value="ExeM-like"/>
</dbReference>
<dbReference type="InterPro" id="IPR005135">
    <property type="entry name" value="Endo/exonuclease/phosphatase"/>
</dbReference>
<gene>
    <name evidence="3" type="primary">xds</name>
    <name evidence="3" type="ORF">GCM10025791_25460</name>
</gene>
<dbReference type="InterPro" id="IPR036691">
    <property type="entry name" value="Endo/exonu/phosph_ase_sf"/>
</dbReference>
<dbReference type="PANTHER" id="PTHR42834:SF1">
    <property type="entry name" value="ENDONUCLEASE_EXONUCLEASE_PHOSPHATASE FAMILY PROTEIN (AFU_ORTHOLOGUE AFUA_3G09210)"/>
    <property type="match status" value="1"/>
</dbReference>
<keyword evidence="3" id="KW-0378">Hydrolase</keyword>
<dbReference type="SUPFAM" id="SSF56219">
    <property type="entry name" value="DNase I-like"/>
    <property type="match status" value="1"/>
</dbReference>
<protein>
    <submittedName>
        <fullName evidence="3">GlyGly-anchored extracellular endonuclease Xds</fullName>
    </submittedName>
</protein>
<keyword evidence="4" id="KW-1185">Reference proteome</keyword>
<organism evidence="3 4">
    <name type="scientific">Halioxenophilus aromaticivorans</name>
    <dbReference type="NCBI Taxonomy" id="1306992"/>
    <lineage>
        <taxon>Bacteria</taxon>
        <taxon>Pseudomonadati</taxon>
        <taxon>Pseudomonadota</taxon>
        <taxon>Gammaproteobacteria</taxon>
        <taxon>Alteromonadales</taxon>
        <taxon>Alteromonadaceae</taxon>
        <taxon>Halioxenophilus</taxon>
    </lineage>
</organism>
<sequence length="833" mass="89601">MNKWLLVAPVLAASFSVQADLMISGVVDGPLPNGLPKAVEIYVTSDITDLSVYGVGSANNGGGSDGQEFTFPAESVTAGSYIYVASDTAGFEAFFGPMDNFHESGAMSINGDDAIELFKNGAVIDVYGDINVDGTGEVWDHLDGWAYRNTNAEPNLGVFDASGWTYSGTNALDGETTNASAAAPMPIATFTTTFTTIDDGEGPTEPPPSISLGSCYEPATLISAVQGSGDEVAISGQVVVEGIVTGFNDDGFFVQEEYSDSDGDDATSEGIFIFGTPSAGIAAGSVVRVLGTTGEYYDNSQISAETMLDCGPAAEVPYPVTIPMPFSGVLDLESVEGMLAEVTDATIYTLDNFTRYGEINVSDGLKWTPSDVAVPLSPEFYEAEANADANILLIADDSGSQYPSTINYYSTPEFDGLNYGNAPRVGDTVTASGPVFYSFGDYRILPTKETFAITSKREALPEVSGGDVTIASFNVLNYFNGETLSDGTVTFDYDANRGAESAEEFELQQARIVEALIAIDADVVGLIEIENDGFKRGSAIHQLVNELNKAVGKRVYSYARNHNPAVTGTDAISNAIIYKHRQVAKLGQMRGIELPTQDNNGDTVAMRNALVQRFVHKRTGDTFAVVVNHFKSKGSQCFEDQNSPSELDSIQGSCNALRVSASVALGKALNKMWLPKKVLILGDLNAYSQEDPIAVLTDYSPQERGYTITTAVNTEMNNGESVPVKRGFGYKAVKEEFEPNGFSYFFYGSDQVGSLDHILASPAAMRSVVDFGHWNINALELYQTQYDQALTYYNGELGDLIDFTGVGPFRSSDHDPVIISLDMKKPWYWHKRH</sequence>
<keyword evidence="3" id="KW-0540">Nuclease</keyword>
<feature type="signal peptide" evidence="1">
    <location>
        <begin position="1"/>
        <end position="19"/>
    </location>
</feature>
<dbReference type="CDD" id="cd04486">
    <property type="entry name" value="YhcR_OBF_like"/>
    <property type="match status" value="1"/>
</dbReference>
<dbReference type="Gene3D" id="3.60.10.10">
    <property type="entry name" value="Endonuclease/exonuclease/phosphatase"/>
    <property type="match status" value="1"/>
</dbReference>
<evidence type="ECO:0000256" key="1">
    <source>
        <dbReference type="SAM" id="SignalP"/>
    </source>
</evidence>
<feature type="chain" id="PRO_5043921044" evidence="1">
    <location>
        <begin position="20"/>
        <end position="833"/>
    </location>
</feature>
<reference evidence="4" key="1">
    <citation type="journal article" date="2019" name="Int. J. Syst. Evol. Microbiol.">
        <title>The Global Catalogue of Microorganisms (GCM) 10K type strain sequencing project: providing services to taxonomists for standard genome sequencing and annotation.</title>
        <authorList>
            <consortium name="The Broad Institute Genomics Platform"/>
            <consortium name="The Broad Institute Genome Sequencing Center for Infectious Disease"/>
            <person name="Wu L."/>
            <person name="Ma J."/>
        </authorList>
    </citation>
    <scope>NUCLEOTIDE SEQUENCE [LARGE SCALE GENOMIC DNA]</scope>
    <source>
        <strain evidence="4">JCM 19134</strain>
    </source>
</reference>
<dbReference type="PANTHER" id="PTHR42834">
    <property type="entry name" value="ENDONUCLEASE/EXONUCLEASE/PHOSPHATASE FAMILY PROTEIN (AFU_ORTHOLOGUE AFUA_3G09210)"/>
    <property type="match status" value="1"/>
</dbReference>
<dbReference type="RefSeq" id="WP_345422616.1">
    <property type="nucleotide sequence ID" value="NZ_AP031496.1"/>
</dbReference>
<dbReference type="Pfam" id="PF03372">
    <property type="entry name" value="Exo_endo_phos"/>
    <property type="match status" value="1"/>
</dbReference>
<evidence type="ECO:0000259" key="2">
    <source>
        <dbReference type="Pfam" id="PF03372"/>
    </source>
</evidence>
<dbReference type="GO" id="GO:0004519">
    <property type="term" value="F:endonuclease activity"/>
    <property type="evidence" value="ECO:0007669"/>
    <property type="project" value="UniProtKB-KW"/>
</dbReference>
<dbReference type="EMBL" id="BAABLX010000024">
    <property type="protein sequence ID" value="GAA4945214.1"/>
    <property type="molecule type" value="Genomic_DNA"/>
</dbReference>
<dbReference type="AlphaFoldDB" id="A0AAV3U3M0"/>
<proteinExistence type="predicted"/>
<evidence type="ECO:0000313" key="4">
    <source>
        <dbReference type="Proteomes" id="UP001409585"/>
    </source>
</evidence>
<keyword evidence="1" id="KW-0732">Signal</keyword>
<dbReference type="Proteomes" id="UP001409585">
    <property type="component" value="Unassembled WGS sequence"/>
</dbReference>
<name>A0AAV3U3M0_9ALTE</name>
<dbReference type="NCBIfam" id="NF033681">
    <property type="entry name" value="ExeM_NucH_DNase"/>
    <property type="match status" value="1"/>
</dbReference>
<comment type="caution">
    <text evidence="3">The sequence shown here is derived from an EMBL/GenBank/DDBJ whole genome shotgun (WGS) entry which is preliminary data.</text>
</comment>
<keyword evidence="3" id="KW-0255">Endonuclease</keyword>